<organism evidence="1 2">
    <name type="scientific">Catharanthus roseus</name>
    <name type="common">Madagascar periwinkle</name>
    <name type="synonym">Vinca rosea</name>
    <dbReference type="NCBI Taxonomy" id="4058"/>
    <lineage>
        <taxon>Eukaryota</taxon>
        <taxon>Viridiplantae</taxon>
        <taxon>Streptophyta</taxon>
        <taxon>Embryophyta</taxon>
        <taxon>Tracheophyta</taxon>
        <taxon>Spermatophyta</taxon>
        <taxon>Magnoliopsida</taxon>
        <taxon>eudicotyledons</taxon>
        <taxon>Gunneridae</taxon>
        <taxon>Pentapetalae</taxon>
        <taxon>asterids</taxon>
        <taxon>lamiids</taxon>
        <taxon>Gentianales</taxon>
        <taxon>Apocynaceae</taxon>
        <taxon>Rauvolfioideae</taxon>
        <taxon>Vinceae</taxon>
        <taxon>Catharanthinae</taxon>
        <taxon>Catharanthus</taxon>
    </lineage>
</organism>
<reference evidence="2" key="1">
    <citation type="journal article" date="2023" name="Nat. Plants">
        <title>Single-cell RNA sequencing provides a high-resolution roadmap for understanding the multicellular compartmentation of specialized metabolism.</title>
        <authorList>
            <person name="Sun S."/>
            <person name="Shen X."/>
            <person name="Li Y."/>
            <person name="Li Y."/>
            <person name="Wang S."/>
            <person name="Li R."/>
            <person name="Zhang H."/>
            <person name="Shen G."/>
            <person name="Guo B."/>
            <person name="Wei J."/>
            <person name="Xu J."/>
            <person name="St-Pierre B."/>
            <person name="Chen S."/>
            <person name="Sun C."/>
        </authorList>
    </citation>
    <scope>NUCLEOTIDE SEQUENCE [LARGE SCALE GENOMIC DNA]</scope>
</reference>
<evidence type="ECO:0000313" key="2">
    <source>
        <dbReference type="Proteomes" id="UP001060085"/>
    </source>
</evidence>
<keyword evidence="2" id="KW-1185">Reference proteome</keyword>
<protein>
    <submittedName>
        <fullName evidence="1">Uncharacterized protein</fullName>
    </submittedName>
</protein>
<evidence type="ECO:0000313" key="1">
    <source>
        <dbReference type="EMBL" id="KAI5656306.1"/>
    </source>
</evidence>
<proteinExistence type="predicted"/>
<gene>
    <name evidence="1" type="ORF">M9H77_25099</name>
</gene>
<comment type="caution">
    <text evidence="1">The sequence shown here is derived from an EMBL/GenBank/DDBJ whole genome shotgun (WGS) entry which is preliminary data.</text>
</comment>
<name>A0ACC0A6B2_CATRO</name>
<dbReference type="EMBL" id="CM044706">
    <property type="protein sequence ID" value="KAI5656306.1"/>
    <property type="molecule type" value="Genomic_DNA"/>
</dbReference>
<dbReference type="Proteomes" id="UP001060085">
    <property type="component" value="Linkage Group LG06"/>
</dbReference>
<sequence>MFGSSPFGQSSSSPFGSQSVFGQNTNASNNPFAPKPFGSTTPFGTQTGSSFFGSTSTGVFGNTSSSPLGSTSVFGASSSPAFGTSAPAFGASSTPAFGSSSSSFGSTSVFGQKPAFGAFGSGTTQTSPFGSSFQQSQPAFGSSLFGSSTPFGSSSQPAFGTPSTPAFGATSAPAFGATSTPAFGATSTPAFGASSTPAFGATVSSPFGSTGSAFGVSSSPVFGSSAPAFGASSTSAFGGSSSPAFGASSTPAFGASSTPPFSFGSSTAFGQSASAFGSSPFGTSSSPFGAQSSPFGAQATTPTFGTSGFGQSAFGTQRGGSRVAPYAPTAEADTGTQPAGKLESISAMPVYKDKSHEELRWEDYQLGDKGGPAPAAQSTGAMGFGTSGFGSSSTPAFGQSSANPFSSSTTSNPFAPKTPAFSSSGFASSSTPAFGSSPFGASTSTNPFGATSSSTPSPFTSSSPAFGASTSPSLFGASNSSAFGSSTSIFGSSPAQGTTPAFGPGLSFGNTQSSPLFQSVTPSLGQTNSPFGQTASAFGQSTPAFAQSNIFNTPSTGFGGNLFSSTPSLISSSNPGGFGQTTPSLSMPFQPAQPAQGSSAFGFGNYGQTPSAATSGFGGTSSIFGQSTFGQPSAVQNSVIVQPAPSNPFGTLPALPQMSIGQTGNSPAIQYGISSLPVVDKPAPVRISSFLTSRHLSQRRIRLPARKYHPKPDGPKVPFFNDDEDTPSTPKADALFVPRENPRALVIRPLEQGQPRMSEDKMTPSKHMSRATQENGKTAEVVSTSPANGSRTENEDKTSHENGFKEQCHPVKQNQKSNGAYTFNGHRAGEAAAIAYEHGADIEALMPKLRHSDYYTEPRIQELAAKERAEPGYCKRVKDFVVGRHGYGSIKFSGETDVRGLDLESLIQFNNREVIVYMDESKKPPVGQGLNKAAEVTLLNIKCFDKRTGQHYTEGPRIEKYKEMLKRKAEDQGAEFVSYDPVKGEWKFRVNHFSKYELKNEDDEEPLNFPWGC</sequence>
<accession>A0ACC0A6B2</accession>